<evidence type="ECO:0000313" key="1">
    <source>
        <dbReference type="EMBL" id="MXQ54040.1"/>
    </source>
</evidence>
<dbReference type="AlphaFoldDB" id="A0A6I4VW05"/>
<evidence type="ECO:0008006" key="3">
    <source>
        <dbReference type="Google" id="ProtNLM"/>
    </source>
</evidence>
<sequence>MKLYELVREGVLEDSGQNGKFESFDQFMDKIYYRCYWNHQRDSQFIAAVYHNRIGLSSITLDRDKKLAVSGLTVVKAIFKGNGIASMLKKKQ</sequence>
<comment type="caution">
    <text evidence="1">The sequence shown here is derived from an EMBL/GenBank/DDBJ whole genome shotgun (WGS) entry which is preliminary data.</text>
</comment>
<evidence type="ECO:0000313" key="2">
    <source>
        <dbReference type="Proteomes" id="UP000430692"/>
    </source>
</evidence>
<proteinExistence type="predicted"/>
<organism evidence="1 2">
    <name type="scientific">Shimazuella alba</name>
    <dbReference type="NCBI Taxonomy" id="2690964"/>
    <lineage>
        <taxon>Bacteria</taxon>
        <taxon>Bacillati</taxon>
        <taxon>Bacillota</taxon>
        <taxon>Bacilli</taxon>
        <taxon>Bacillales</taxon>
        <taxon>Thermoactinomycetaceae</taxon>
        <taxon>Shimazuella</taxon>
    </lineage>
</organism>
<dbReference type="Proteomes" id="UP000430692">
    <property type="component" value="Unassembled WGS sequence"/>
</dbReference>
<protein>
    <recommendedName>
        <fullName evidence="3">GNAT family N-acetyltransferase</fullName>
    </recommendedName>
</protein>
<name>A0A6I4VW05_9BACL</name>
<reference evidence="1 2" key="1">
    <citation type="submission" date="2019-12" db="EMBL/GenBank/DDBJ databases">
        <title>Whole-genome analyses of novel actinobacteria.</title>
        <authorList>
            <person name="Sahin N."/>
            <person name="Saygin H."/>
        </authorList>
    </citation>
    <scope>NUCLEOTIDE SEQUENCE [LARGE SCALE GENOMIC DNA]</scope>
    <source>
        <strain evidence="1 2">KC615</strain>
    </source>
</reference>
<accession>A0A6I4VW05</accession>
<dbReference type="RefSeq" id="WP_160801403.1">
    <property type="nucleotide sequence ID" value="NZ_WUUL01000006.1"/>
</dbReference>
<gene>
    <name evidence="1" type="ORF">GSM42_09985</name>
</gene>
<dbReference type="EMBL" id="WUUL01000006">
    <property type="protein sequence ID" value="MXQ54040.1"/>
    <property type="molecule type" value="Genomic_DNA"/>
</dbReference>
<keyword evidence="2" id="KW-1185">Reference proteome</keyword>